<dbReference type="EMBL" id="CP051481">
    <property type="protein sequence ID" value="QJG66947.1"/>
    <property type="molecule type" value="Genomic_DNA"/>
</dbReference>
<dbReference type="NCBIfam" id="NF000612">
    <property type="entry name" value="PRK00019.1"/>
    <property type="match status" value="1"/>
</dbReference>
<dbReference type="GO" id="GO:0005840">
    <property type="term" value="C:ribosome"/>
    <property type="evidence" value="ECO:0007669"/>
    <property type="project" value="UniProtKB-KW"/>
</dbReference>
<evidence type="ECO:0000313" key="5">
    <source>
        <dbReference type="Proteomes" id="UP000501060"/>
    </source>
</evidence>
<proteinExistence type="inferred from homology"/>
<dbReference type="InterPro" id="IPR002150">
    <property type="entry name" value="Ribosomal_bL31"/>
</dbReference>
<keyword evidence="1 3" id="KW-0689">Ribosomal protein</keyword>
<keyword evidence="2 3" id="KW-0687">Ribonucleoprotein</keyword>
<dbReference type="GO" id="GO:0003735">
    <property type="term" value="F:structural constituent of ribosome"/>
    <property type="evidence" value="ECO:0007669"/>
    <property type="project" value="InterPro"/>
</dbReference>
<dbReference type="AlphaFoldDB" id="A0A858U671"/>
<keyword evidence="5" id="KW-1185">Reference proteome</keyword>
<protein>
    <recommendedName>
        <fullName evidence="3">50S ribosomal protein L31</fullName>
    </recommendedName>
</protein>
<dbReference type="PANTHER" id="PTHR33280:SF1">
    <property type="entry name" value="LARGE RIBOSOMAL SUBUNIT PROTEIN BL31C"/>
    <property type="match status" value="1"/>
</dbReference>
<dbReference type="InterPro" id="IPR034704">
    <property type="entry name" value="Ribosomal_bL28/bL31-like_sf"/>
</dbReference>
<dbReference type="NCBIfam" id="TIGR00105">
    <property type="entry name" value="L31"/>
    <property type="match status" value="1"/>
</dbReference>
<evidence type="ECO:0000256" key="1">
    <source>
        <dbReference type="ARBA" id="ARBA00022980"/>
    </source>
</evidence>
<dbReference type="GO" id="GO:0006412">
    <property type="term" value="P:translation"/>
    <property type="evidence" value="ECO:0007669"/>
    <property type="project" value="InterPro"/>
</dbReference>
<dbReference type="Proteomes" id="UP000501060">
    <property type="component" value="Chromosome"/>
</dbReference>
<accession>A0A858U671</accession>
<organism evidence="4 5">
    <name type="scientific">Mycoplasma phocoenae</name>
    <dbReference type="NCBI Taxonomy" id="754517"/>
    <lineage>
        <taxon>Bacteria</taxon>
        <taxon>Bacillati</taxon>
        <taxon>Mycoplasmatota</taxon>
        <taxon>Mollicutes</taxon>
        <taxon>Mycoplasmataceae</taxon>
        <taxon>Mycoplasma</taxon>
    </lineage>
</organism>
<dbReference type="InterPro" id="IPR042105">
    <property type="entry name" value="Ribosomal_bL31_sf"/>
</dbReference>
<dbReference type="PANTHER" id="PTHR33280">
    <property type="entry name" value="50S RIBOSOMAL PROTEIN L31, CHLOROPLASTIC"/>
    <property type="match status" value="1"/>
</dbReference>
<dbReference type="SUPFAM" id="SSF143800">
    <property type="entry name" value="L28p-like"/>
    <property type="match status" value="1"/>
</dbReference>
<dbReference type="PRINTS" id="PR01249">
    <property type="entry name" value="RIBOSOMALL31"/>
</dbReference>
<sequence>MKKDIHPQYQNLKVTCSSCSAEHEFGTTASKISLDVCSSCHAFYTGNRSSAKATGQVEKFNRKYNVSK</sequence>
<dbReference type="Pfam" id="PF01197">
    <property type="entry name" value="Ribosomal_L31"/>
    <property type="match status" value="1"/>
</dbReference>
<evidence type="ECO:0000256" key="2">
    <source>
        <dbReference type="ARBA" id="ARBA00023274"/>
    </source>
</evidence>
<comment type="similarity">
    <text evidence="3">Belongs to the bacterial ribosomal protein bL31 family.</text>
</comment>
<dbReference type="GO" id="GO:1990904">
    <property type="term" value="C:ribonucleoprotein complex"/>
    <property type="evidence" value="ECO:0007669"/>
    <property type="project" value="UniProtKB-KW"/>
</dbReference>
<name>A0A858U671_9MOLU</name>
<evidence type="ECO:0000313" key="4">
    <source>
        <dbReference type="EMBL" id="QJG66947.1"/>
    </source>
</evidence>
<evidence type="ECO:0000256" key="3">
    <source>
        <dbReference type="RuleBase" id="RU000564"/>
    </source>
</evidence>
<reference evidence="4 5" key="1">
    <citation type="submission" date="2020-04" db="EMBL/GenBank/DDBJ databases">
        <title>Novel Mycoplasma species detected in Phocoena phocoena (harbor porpoise) from the USA.</title>
        <authorList>
            <person name="Volokhov D.V."/>
        </authorList>
    </citation>
    <scope>NUCLEOTIDE SEQUENCE [LARGE SCALE GENOMIC DNA]</scope>
    <source>
        <strain evidence="4 5">Phocoena C-264-GEN</strain>
    </source>
</reference>
<dbReference type="RefSeq" id="WP_169604998.1">
    <property type="nucleotide sequence ID" value="NZ_CP051481.1"/>
</dbReference>
<dbReference type="Gene3D" id="4.10.830.30">
    <property type="entry name" value="Ribosomal protein L31"/>
    <property type="match status" value="1"/>
</dbReference>
<dbReference type="KEGG" id="mphe:HGG69_01250"/>
<gene>
    <name evidence="4" type="primary">rpmE</name>
    <name evidence="4" type="ORF">HGG69_01250</name>
</gene>